<feature type="domain" description="DUF7601" evidence="5">
    <location>
        <begin position="842"/>
        <end position="961"/>
    </location>
</feature>
<evidence type="ECO:0000313" key="7">
    <source>
        <dbReference type="Proteomes" id="UP000625527"/>
    </source>
</evidence>
<feature type="transmembrane region" description="Helical" evidence="2">
    <location>
        <begin position="1836"/>
        <end position="1857"/>
    </location>
</feature>
<reference evidence="6 7" key="1">
    <citation type="submission" date="2020-10" db="EMBL/GenBank/DDBJ databases">
        <title>Myceligenerans pegani sp. nov., an endophytic actinomycete isolated from Peganum harmala L. in Xinjiang, China.</title>
        <authorList>
            <person name="Xin L."/>
        </authorList>
    </citation>
    <scope>NUCLEOTIDE SEQUENCE [LARGE SCALE GENOMIC DNA]</scope>
    <source>
        <strain evidence="6 7">TRM65318</strain>
    </source>
</reference>
<dbReference type="InterPro" id="IPR036465">
    <property type="entry name" value="vWFA_dom_sf"/>
</dbReference>
<feature type="compositionally biased region" description="Pro residues" evidence="1">
    <location>
        <begin position="1799"/>
        <end position="1830"/>
    </location>
</feature>
<dbReference type="EMBL" id="JADAQT010000088">
    <property type="protein sequence ID" value="MBE1876659.1"/>
    <property type="molecule type" value="Genomic_DNA"/>
</dbReference>
<dbReference type="Gene3D" id="2.60.40.1140">
    <property type="entry name" value="Collagen-binding surface protein Cna, B-type domain"/>
    <property type="match status" value="1"/>
</dbReference>
<sequence>MRSRKPAAALLTLVLAAVGLAPVAAPAASAVEPTSRVTDPVTREEYPGSARPDYFQSSANTGRIATDKSVFGDDTSSIPGPPLDLADDEFAVALSALGSTRRVTGEEQVPIDVSLILDNSRSMVQCTDQAGAPADGYCNDQGNWQGSRAFAMARAVDEAIRIIAEDFEENRIALVEFGTQSSVLQPLGPARTIPGSDRYVDIGFTGTNNGQMRLYVGNQTLLVGGTEGNLGTYQSTNIHRGLAAGMNQLATQDPDDVTGENQRIPNVLLFSDGEPTLSAAQAQWWNPGLSGTNQGPTVPGQNQFYGNGFLAALTGSLLKNQIDDVYDTHPEIDAGSHVYTVGLGMGALTTNGRDLAVATLDPRHELDTANPMAQRFAGAFTTYSESGSVSVAVNGTNNGATPTQYFQVSRPTGDAAAYDPTDLRYNDEYYAPVTEQDLIDVFTGIAQQMVDAAPSYPIDLEGASPAASGYVTFTDSTGAFMEVTDVDRITFCTVREGAETPRDCTPRVFTQHEASTDGNTTTYTFAGEYQPNSIHPPTPLANIRITVKRSDELAVGDLVTVRIPAALLPLRYAQVHEDADGNPETMSVTMSHPVSVYYTSTPKPGVTDALADPLSLNTDGSQDGTALAQYVRDHTVDGQVRFYADDWDSAAAAAGGTDLARTHASFVPAEDNRFYRFAEPTTIYTGDSATQPLLASEWDALADDATLSFQNVVYRQQGSPDDVVKELLPLTTTKAALELAGLDPGTDVVDGMITAPTGMPDFSGRAANLDHVKCDDLQWDDDNLPFCGDPDGGAATLAVAGNHTATDDWVRRTTWGADSGAVTTAVRAALGNNGFLEYPVPGSLSITKRVEAAAGLAPDPATAFTFRVDLAGPAAEGTYPYAVYDTDDPTVPVREGEISDGGTLTLLAEQTAVVLGLPDGTAWTVTEIDPPPGYSTASDNPQSGAVTIPQETPAEAEFVNVYGPEPARIEDGPTVEKVFEGRPWLAEDTFDVQLCPADDADDCETVTLGPATPSASFGSRTFDAPGTYTFAIREVPGSAPGVRYSAAEYEWEVEVTDTGTGQLTAAPTLTRVRDDAGDEAEGEAALAVFTNAFSAEATTVSLGARKLVDDLTRPDAGLVAPEHEHTFLFRFLGAQGDAPPAPTFDGRPETTVTTTAGNSQVTAPGLTFTPDHVGSTYYYVVTEVDGDLPGVTYSDAAFVHRLTVTATGDPAAVDVGTAVCRTTATDLGDAPDGGCTDFGLSASDVEFVNEYDAAPATADIEGTKVLTGRPWTDGDEFTFGLSPSGDDTEAAVGAGTVVLPDPATVTVDATDATGDAAPFAFDEITFTQQGRFQFRVEEVLPAPPGIAPDRHWFVVDVTVTDEDLDGRLEATATPVDGEDSATFTNRWTGSITFASLDLLKVLDGRELALGEFEFSVIPADEASAVLAGIPSGGMTVTNGQDTDGPGLTHVLRGLVVTQDDLDQAYTYTVSEVGGDLGGVTHDPTVWTVTLVPTFVPETGELDIVTTVSDGQEETTFSALAGETPQITFRNEYTAGPGTATPEFSKTVTGRDWLPGETFTFEIEAVTEGAPLPGSTTVTVAEDQAGSFGFGPIEFTEPGEFVYLVREVVPDPPAEDMQYDAAEAEVTITVTDDGTGTLATQVEYDGDENFVNVYQPPTVPGAAVIEGTKVLTGRPWAEGDEFTFALTPGDDETATAVEVGAVILPDPTTVTVTASDAADDGSAPFAFAPVTFTVQGTYRFQVAETRPETPLPGIEYDDHTLVVEATVTDEDLDGRLDAETAVVGDSDSATFTNAYESGPTPTPTPTPSPTEPGPAPTEPGPAPTGPPPTDPNLPVTGAMITGTAAMAFLLLALGTLFLRFRKAMER</sequence>
<organism evidence="6 7">
    <name type="scientific">Myceligenerans pegani</name>
    <dbReference type="NCBI Taxonomy" id="2776917"/>
    <lineage>
        <taxon>Bacteria</taxon>
        <taxon>Bacillati</taxon>
        <taxon>Actinomycetota</taxon>
        <taxon>Actinomycetes</taxon>
        <taxon>Micrococcales</taxon>
        <taxon>Promicromonosporaceae</taxon>
        <taxon>Myceligenerans</taxon>
    </lineage>
</organism>
<feature type="domain" description="Streptococcal pilin isopeptide linkage" evidence="4">
    <location>
        <begin position="1398"/>
        <end position="1533"/>
    </location>
</feature>
<protein>
    <recommendedName>
        <fullName evidence="8">VWFA domain-containing protein</fullName>
    </recommendedName>
</protein>
<dbReference type="Pfam" id="PF12892">
    <property type="entry name" value="FctA"/>
    <property type="match status" value="6"/>
</dbReference>
<feature type="domain" description="Streptococcal pilin isopeptide linkage" evidence="4">
    <location>
        <begin position="1110"/>
        <end position="1251"/>
    </location>
</feature>
<dbReference type="Gene3D" id="2.60.40.3050">
    <property type="match status" value="6"/>
</dbReference>
<feature type="domain" description="Streptococcal pilin isopeptide linkage" evidence="4">
    <location>
        <begin position="974"/>
        <end position="1093"/>
    </location>
</feature>
<feature type="region of interest" description="Disordered" evidence="1">
    <location>
        <begin position="1784"/>
        <end position="1835"/>
    </location>
</feature>
<keyword evidence="7" id="KW-1185">Reference proteome</keyword>
<keyword evidence="2" id="KW-1133">Transmembrane helix</keyword>
<feature type="domain" description="Streptococcal pilin isopeptide linkage" evidence="4">
    <location>
        <begin position="1664"/>
        <end position="1795"/>
    </location>
</feature>
<feature type="domain" description="Streptococcal pilin isopeptide linkage" evidence="4">
    <location>
        <begin position="1260"/>
        <end position="1387"/>
    </location>
</feature>
<feature type="signal peptide" evidence="3">
    <location>
        <begin position="1"/>
        <end position="30"/>
    </location>
</feature>
<keyword evidence="2" id="KW-0472">Membrane</keyword>
<dbReference type="Pfam" id="PF24547">
    <property type="entry name" value="DUF7601"/>
    <property type="match status" value="1"/>
</dbReference>
<evidence type="ECO:0000256" key="1">
    <source>
        <dbReference type="SAM" id="MobiDB-lite"/>
    </source>
</evidence>
<gene>
    <name evidence="6" type="ORF">IHE71_13185</name>
</gene>
<feature type="region of interest" description="Disordered" evidence="1">
    <location>
        <begin position="28"/>
        <end position="59"/>
    </location>
</feature>
<feature type="domain" description="Streptococcal pilin isopeptide linkage" evidence="4">
    <location>
        <begin position="1543"/>
        <end position="1654"/>
    </location>
</feature>
<keyword evidence="2" id="KW-0812">Transmembrane</keyword>
<dbReference type="SUPFAM" id="SSF53300">
    <property type="entry name" value="vWA-like"/>
    <property type="match status" value="1"/>
</dbReference>
<accession>A0ABR9MZ37</accession>
<keyword evidence="3" id="KW-0732">Signal</keyword>
<dbReference type="Proteomes" id="UP000625527">
    <property type="component" value="Unassembled WGS sequence"/>
</dbReference>
<evidence type="ECO:0000313" key="6">
    <source>
        <dbReference type="EMBL" id="MBE1876659.1"/>
    </source>
</evidence>
<dbReference type="InterPro" id="IPR055382">
    <property type="entry name" value="DUF7601"/>
</dbReference>
<name>A0ABR9MZ37_9MICO</name>
<evidence type="ECO:0000259" key="4">
    <source>
        <dbReference type="Pfam" id="PF12892"/>
    </source>
</evidence>
<dbReference type="RefSeq" id="WP_192863222.1">
    <property type="nucleotide sequence ID" value="NZ_JADAQT010000088.1"/>
</dbReference>
<dbReference type="NCBIfam" id="TIGR03786">
    <property type="entry name" value="strep_pil_rpt"/>
    <property type="match status" value="4"/>
</dbReference>
<dbReference type="InterPro" id="IPR038174">
    <property type="entry name" value="Strep_pil_link_sf"/>
</dbReference>
<comment type="caution">
    <text evidence="6">The sequence shown here is derived from an EMBL/GenBank/DDBJ whole genome shotgun (WGS) entry which is preliminary data.</text>
</comment>
<evidence type="ECO:0008006" key="8">
    <source>
        <dbReference type="Google" id="ProtNLM"/>
    </source>
</evidence>
<proteinExistence type="predicted"/>
<evidence type="ECO:0000256" key="2">
    <source>
        <dbReference type="SAM" id="Phobius"/>
    </source>
</evidence>
<evidence type="ECO:0000256" key="3">
    <source>
        <dbReference type="SAM" id="SignalP"/>
    </source>
</evidence>
<feature type="chain" id="PRO_5045361782" description="VWFA domain-containing protein" evidence="3">
    <location>
        <begin position="31"/>
        <end position="1865"/>
    </location>
</feature>
<evidence type="ECO:0000259" key="5">
    <source>
        <dbReference type="Pfam" id="PF24547"/>
    </source>
</evidence>
<dbReference type="InterPro" id="IPR022464">
    <property type="entry name" value="Strep_pil_isopept_link"/>
</dbReference>
<dbReference type="Gene3D" id="3.40.50.410">
    <property type="entry name" value="von Willebrand factor, type A domain"/>
    <property type="match status" value="1"/>
</dbReference>